<feature type="transmembrane region" description="Helical" evidence="1">
    <location>
        <begin position="101"/>
        <end position="119"/>
    </location>
</feature>
<feature type="transmembrane region" description="Helical" evidence="1">
    <location>
        <begin position="126"/>
        <end position="146"/>
    </location>
</feature>
<evidence type="ECO:0000313" key="2">
    <source>
        <dbReference type="EMBL" id="VYT67815.1"/>
    </source>
</evidence>
<feature type="transmembrane region" description="Helical" evidence="1">
    <location>
        <begin position="21"/>
        <end position="42"/>
    </location>
</feature>
<keyword evidence="1" id="KW-0812">Transmembrane</keyword>
<sequence length="191" mass="19684">MTTPFQPSGRPRTVAIDERRGLDIQSLVLLAVLLAAGFILNFTAGKAISAVSGGAIAPEFIVSAFCLAILVIRPTIPQALVIGLISAAVIQITTSSPGIDFVAEGIAAVAMASIVNVGARTPARNLVPVVGTFITTFLSGMIFMVVKMTLMGFAGELAAVMTPVVTVTAVFNAILVGALYQPVKQSLGLNE</sequence>
<keyword evidence="1" id="KW-0472">Membrane</keyword>
<accession>A0A6N2YLL6</accession>
<gene>
    <name evidence="2" type="ORF">CILFYP54_01261</name>
</gene>
<organism evidence="2">
    <name type="scientific">Collinsella intestinalis</name>
    <dbReference type="NCBI Taxonomy" id="147207"/>
    <lineage>
        <taxon>Bacteria</taxon>
        <taxon>Bacillati</taxon>
        <taxon>Actinomycetota</taxon>
        <taxon>Coriobacteriia</taxon>
        <taxon>Coriobacteriales</taxon>
        <taxon>Coriobacteriaceae</taxon>
        <taxon>Collinsella</taxon>
    </lineage>
</organism>
<protein>
    <submittedName>
        <fullName evidence="2">Uncharacterized protein</fullName>
    </submittedName>
</protein>
<feature type="transmembrane region" description="Helical" evidence="1">
    <location>
        <begin position="158"/>
        <end position="180"/>
    </location>
</feature>
<keyword evidence="1" id="KW-1133">Transmembrane helix</keyword>
<feature type="transmembrane region" description="Helical" evidence="1">
    <location>
        <begin position="79"/>
        <end position="95"/>
    </location>
</feature>
<dbReference type="EMBL" id="CACRTN010000007">
    <property type="protein sequence ID" value="VYT67815.1"/>
    <property type="molecule type" value="Genomic_DNA"/>
</dbReference>
<dbReference type="AlphaFoldDB" id="A0A6N2YLL6"/>
<name>A0A6N2YLL6_9ACTN</name>
<proteinExistence type="predicted"/>
<feature type="transmembrane region" description="Helical" evidence="1">
    <location>
        <begin position="48"/>
        <end position="72"/>
    </location>
</feature>
<dbReference type="RefSeq" id="WP_156848104.1">
    <property type="nucleotide sequence ID" value="NZ_CACRTN010000007.1"/>
</dbReference>
<evidence type="ECO:0000256" key="1">
    <source>
        <dbReference type="SAM" id="Phobius"/>
    </source>
</evidence>
<reference evidence="2" key="1">
    <citation type="submission" date="2019-11" db="EMBL/GenBank/DDBJ databases">
        <authorList>
            <person name="Feng L."/>
        </authorList>
    </citation>
    <scope>NUCLEOTIDE SEQUENCE</scope>
    <source>
        <strain evidence="2">CintestinalisLFYP54</strain>
    </source>
</reference>